<proteinExistence type="predicted"/>
<evidence type="ECO:0000259" key="3">
    <source>
        <dbReference type="Pfam" id="PF07675"/>
    </source>
</evidence>
<evidence type="ECO:0000313" key="4">
    <source>
        <dbReference type="EMBL" id="PIL43901.1"/>
    </source>
</evidence>
<feature type="transmembrane region" description="Helical" evidence="1">
    <location>
        <begin position="198"/>
        <end position="214"/>
    </location>
</feature>
<dbReference type="AlphaFoldDB" id="A0A2G8TCX0"/>
<name>A0A2G8TCX0_9BURK</name>
<dbReference type="InterPro" id="IPR011628">
    <property type="entry name" value="Cleaved_adhesin"/>
</dbReference>
<dbReference type="Proteomes" id="UP000230390">
    <property type="component" value="Unassembled WGS sequence"/>
</dbReference>
<organism evidence="4 5">
    <name type="scientific">Massilia eurypsychrophila</name>
    <dbReference type="NCBI Taxonomy" id="1485217"/>
    <lineage>
        <taxon>Bacteria</taxon>
        <taxon>Pseudomonadati</taxon>
        <taxon>Pseudomonadota</taxon>
        <taxon>Betaproteobacteria</taxon>
        <taxon>Burkholderiales</taxon>
        <taxon>Oxalobacteraceae</taxon>
        <taxon>Telluria group</taxon>
        <taxon>Massilia</taxon>
    </lineage>
</organism>
<keyword evidence="1" id="KW-0812">Transmembrane</keyword>
<dbReference type="NCBIfam" id="NF038128">
    <property type="entry name" value="choice_anch_J"/>
    <property type="match status" value="1"/>
</dbReference>
<gene>
    <name evidence="4" type="ORF">CR105_16260</name>
</gene>
<accession>A0A2G8TCX0</accession>
<reference evidence="4 5" key="1">
    <citation type="submission" date="2017-10" db="EMBL/GenBank/DDBJ databases">
        <title>Massilia psychrophilum sp. nov., a novel purple-pigmented bacterium isolated from Tianshan glacier, Xinjiang Municipality, China.</title>
        <authorList>
            <person name="Wang H."/>
        </authorList>
    </citation>
    <scope>NUCLEOTIDE SEQUENCE [LARGE SCALE GENOMIC DNA]</scope>
    <source>
        <strain evidence="4 5">JCM 30074</strain>
    </source>
</reference>
<dbReference type="SUPFAM" id="SSF49899">
    <property type="entry name" value="Concanavalin A-like lectins/glucanases"/>
    <property type="match status" value="1"/>
</dbReference>
<feature type="domain" description="Cleaved adhesin" evidence="3">
    <location>
        <begin position="29"/>
        <end position="142"/>
    </location>
</feature>
<comment type="caution">
    <text evidence="4">The sequence shown here is derived from an EMBL/GenBank/DDBJ whole genome shotgun (WGS) entry which is preliminary data.</text>
</comment>
<dbReference type="Gene3D" id="2.60.120.200">
    <property type="match status" value="1"/>
</dbReference>
<dbReference type="EMBL" id="PDOC01000010">
    <property type="protein sequence ID" value="PIL43901.1"/>
    <property type="molecule type" value="Genomic_DNA"/>
</dbReference>
<protein>
    <recommendedName>
        <fullName evidence="3">Cleaved adhesin domain-containing protein</fullName>
    </recommendedName>
</protein>
<evidence type="ECO:0000313" key="5">
    <source>
        <dbReference type="Proteomes" id="UP000230390"/>
    </source>
</evidence>
<feature type="signal peptide" evidence="2">
    <location>
        <begin position="1"/>
        <end position="25"/>
    </location>
</feature>
<evidence type="ECO:0000256" key="2">
    <source>
        <dbReference type="SAM" id="SignalP"/>
    </source>
</evidence>
<keyword evidence="2" id="KW-0732">Signal</keyword>
<evidence type="ECO:0000256" key="1">
    <source>
        <dbReference type="SAM" id="Phobius"/>
    </source>
</evidence>
<sequence>MKTSKTCIAAAALALAVFAAPLGHAAGTIVLDENFNNVANLPNWLMSNNSSPQGLSWFQGNDGVFPAQAGMPGSYIAANYLSAAQEPGSIDNWLITPELTLGGATYLSFYTRSDAVPGLNDMLEVRFSSGAGTDTAGFTTLLTTIGGPSAYPDTWQLITASLTSPGDSGRFAFRYVGDAAMANYIGIDSVTVTAVPEPAAWIMLGLGLAVLVPLRRTTRS</sequence>
<dbReference type="InterPro" id="IPR013320">
    <property type="entry name" value="ConA-like_dom_sf"/>
</dbReference>
<keyword evidence="1" id="KW-0472">Membrane</keyword>
<keyword evidence="1" id="KW-1133">Transmembrane helix</keyword>
<dbReference type="RefSeq" id="WP_099790043.1">
    <property type="nucleotide sequence ID" value="NZ_JBHLYV010000012.1"/>
</dbReference>
<dbReference type="Pfam" id="PF07675">
    <property type="entry name" value="Cleaved_Adhesin"/>
    <property type="match status" value="1"/>
</dbReference>
<keyword evidence="5" id="KW-1185">Reference proteome</keyword>
<feature type="chain" id="PRO_5013694855" description="Cleaved adhesin domain-containing protein" evidence="2">
    <location>
        <begin position="26"/>
        <end position="220"/>
    </location>
</feature>